<dbReference type="Proteomes" id="UP000325313">
    <property type="component" value="Unassembled WGS sequence"/>
</dbReference>
<reference evidence="1 2" key="1">
    <citation type="submission" date="2019-05" db="EMBL/GenBank/DDBJ databases">
        <title>Emergence of the Ug99 lineage of the wheat stem rust pathogen through somatic hybridization.</title>
        <authorList>
            <person name="Li F."/>
            <person name="Upadhyaya N.M."/>
            <person name="Sperschneider J."/>
            <person name="Matny O."/>
            <person name="Nguyen-Phuc H."/>
            <person name="Mago R."/>
            <person name="Raley C."/>
            <person name="Miller M.E."/>
            <person name="Silverstein K.A.T."/>
            <person name="Henningsen E."/>
            <person name="Hirsch C.D."/>
            <person name="Visser B."/>
            <person name="Pretorius Z.A."/>
            <person name="Steffenson B.J."/>
            <person name="Schwessinger B."/>
            <person name="Dodds P.N."/>
            <person name="Figueroa M."/>
        </authorList>
    </citation>
    <scope>NUCLEOTIDE SEQUENCE [LARGE SCALE GENOMIC DNA]</scope>
    <source>
        <strain evidence="1 2">Ug99</strain>
    </source>
</reference>
<proteinExistence type="predicted"/>
<dbReference type="AlphaFoldDB" id="A0A5B0R8B5"/>
<evidence type="ECO:0000313" key="1">
    <source>
        <dbReference type="EMBL" id="KAA1121712.1"/>
    </source>
</evidence>
<accession>A0A5B0R8B5</accession>
<name>A0A5B0R8B5_PUCGR</name>
<dbReference type="EMBL" id="VDEP01000237">
    <property type="protein sequence ID" value="KAA1121712.1"/>
    <property type="molecule type" value="Genomic_DNA"/>
</dbReference>
<comment type="caution">
    <text evidence="1">The sequence shown here is derived from an EMBL/GenBank/DDBJ whole genome shotgun (WGS) entry which is preliminary data.</text>
</comment>
<protein>
    <submittedName>
        <fullName evidence="1">Uncharacterized protein</fullName>
    </submittedName>
</protein>
<sequence length="228" mass="26017">MTPKEFISHFLSSKNPDLASRRRYWATKTGYEGTLHLVESIWDKFNSTDVGEGWWTQFIQKEAINILMRNNVRLARSSTGHWQSSQSVKPEFFSEEAKASREEKLVADEMPFLYGILVGMLRNGEYPAGNEEDVVIEGPQESNTHPSDTFEAQLLERDGVAYTPIPWNEDQAEQRYHHVSHSASLYPKSSAQRATAAKRTSLHTMWCVREGQRILAQARPGQLQTDSD</sequence>
<gene>
    <name evidence="1" type="ORF">PGTUg99_020682</name>
</gene>
<organism evidence="1 2">
    <name type="scientific">Puccinia graminis f. sp. tritici</name>
    <dbReference type="NCBI Taxonomy" id="56615"/>
    <lineage>
        <taxon>Eukaryota</taxon>
        <taxon>Fungi</taxon>
        <taxon>Dikarya</taxon>
        <taxon>Basidiomycota</taxon>
        <taxon>Pucciniomycotina</taxon>
        <taxon>Pucciniomycetes</taxon>
        <taxon>Pucciniales</taxon>
        <taxon>Pucciniaceae</taxon>
        <taxon>Puccinia</taxon>
    </lineage>
</organism>
<evidence type="ECO:0000313" key="2">
    <source>
        <dbReference type="Proteomes" id="UP000325313"/>
    </source>
</evidence>